<protein>
    <submittedName>
        <fullName evidence="2">Uncharacterized protein</fullName>
    </submittedName>
</protein>
<keyword evidence="1" id="KW-1133">Transmembrane helix</keyword>
<proteinExistence type="predicted"/>
<organism evidence="2 3">
    <name type="scientific">Helicobacter fennelliae</name>
    <dbReference type="NCBI Taxonomy" id="215"/>
    <lineage>
        <taxon>Bacteria</taxon>
        <taxon>Pseudomonadati</taxon>
        <taxon>Campylobacterota</taxon>
        <taxon>Epsilonproteobacteria</taxon>
        <taxon>Campylobacterales</taxon>
        <taxon>Helicobacteraceae</taxon>
        <taxon>Helicobacter</taxon>
    </lineage>
</organism>
<name>A0A2X3BH10_9HELI</name>
<evidence type="ECO:0000256" key="1">
    <source>
        <dbReference type="SAM" id="Phobius"/>
    </source>
</evidence>
<reference evidence="2 3" key="1">
    <citation type="submission" date="2018-06" db="EMBL/GenBank/DDBJ databases">
        <authorList>
            <consortium name="Pathogen Informatics"/>
            <person name="Doyle S."/>
        </authorList>
    </citation>
    <scope>NUCLEOTIDE SEQUENCE [LARGE SCALE GENOMIC DNA]</scope>
    <source>
        <strain evidence="2 3">NCTC13102</strain>
    </source>
</reference>
<evidence type="ECO:0000313" key="2">
    <source>
        <dbReference type="EMBL" id="SQB98586.1"/>
    </source>
</evidence>
<feature type="transmembrane region" description="Helical" evidence="1">
    <location>
        <begin position="41"/>
        <end position="61"/>
    </location>
</feature>
<keyword evidence="1" id="KW-0812">Transmembrane</keyword>
<dbReference type="Proteomes" id="UP000250166">
    <property type="component" value="Unassembled WGS sequence"/>
</dbReference>
<dbReference type="RefSeq" id="WP_023949107.1">
    <property type="nucleotide sequence ID" value="NZ_JAERIV010000003.1"/>
</dbReference>
<gene>
    <name evidence="2" type="ORF">NCTC13102_01050</name>
</gene>
<accession>A0A2X3BH10</accession>
<keyword evidence="1" id="KW-0472">Membrane</keyword>
<evidence type="ECO:0000313" key="3">
    <source>
        <dbReference type="Proteomes" id="UP000250166"/>
    </source>
</evidence>
<sequence length="130" mass="13797">MATQVTNEKELTEALRNESSEIEIEGDLANKVIRIKARGKVAWAVAIGAIGIIAGIIILKIPTGGTHTLISAFVTSTPTDAEAFSTNATISLIIIAIIAGSISVGVALLNKLRAYKLEKTSSTRIRLIRK</sequence>
<feature type="transmembrane region" description="Helical" evidence="1">
    <location>
        <begin position="88"/>
        <end position="109"/>
    </location>
</feature>
<dbReference type="EMBL" id="UAWL01000006">
    <property type="protein sequence ID" value="SQB98586.1"/>
    <property type="molecule type" value="Genomic_DNA"/>
</dbReference>
<dbReference type="AlphaFoldDB" id="A0A2X3BH10"/>